<feature type="compositionally biased region" description="Basic and acidic residues" evidence="1">
    <location>
        <begin position="114"/>
        <end position="126"/>
    </location>
</feature>
<reference evidence="2 3" key="1">
    <citation type="submission" date="2018-11" db="EMBL/GenBank/DDBJ databases">
        <authorList>
            <consortium name="Pathogen Informatics"/>
        </authorList>
    </citation>
    <scope>NUCLEOTIDE SEQUENCE [LARGE SCALE GENOMIC DNA]</scope>
</reference>
<evidence type="ECO:0000313" key="2">
    <source>
        <dbReference type="EMBL" id="VDK53825.1"/>
    </source>
</evidence>
<protein>
    <submittedName>
        <fullName evidence="2">Uncharacterized protein</fullName>
    </submittedName>
</protein>
<keyword evidence="3" id="KW-1185">Reference proteome</keyword>
<feature type="compositionally biased region" description="Basic and acidic residues" evidence="1">
    <location>
        <begin position="177"/>
        <end position="186"/>
    </location>
</feature>
<feature type="compositionally biased region" description="Basic and acidic residues" evidence="1">
    <location>
        <begin position="200"/>
        <end position="210"/>
    </location>
</feature>
<feature type="compositionally biased region" description="Basic and acidic residues" evidence="1">
    <location>
        <begin position="223"/>
        <end position="242"/>
    </location>
</feature>
<name>A0A3P6RIZ7_9BILA</name>
<feature type="region of interest" description="Disordered" evidence="1">
    <location>
        <begin position="68"/>
        <end position="281"/>
    </location>
</feature>
<accession>A0A3P6RIZ7</accession>
<feature type="compositionally biased region" description="Low complexity" evidence="1">
    <location>
        <begin position="73"/>
        <end position="84"/>
    </location>
</feature>
<evidence type="ECO:0000313" key="3">
    <source>
        <dbReference type="Proteomes" id="UP000271098"/>
    </source>
</evidence>
<sequence length="341" mass="39010">MKFFALIYFADDGRGTVTSTYTAETRFSNISPARTYEYAKGTLTNLPHDERGATPTTYTETRTFEAPKPGVETRFGTTTSPGTRTTREQQLHGESRSYPSVVDTPRPYTSPAGKRHEIKERAKSYDQLDSSGFVTDSRSYGTKPSGEYRDLESSSYSVRQYGTGDSKQQQQAPLRYFGEEPAKSGERVTTTYERYHHHSRENIRSDDSRELPISGGEYTRSTFDPEKFRSNGRLRHEKDLPETPKGPGAVADVSAAAESYDRTKSDITADRQQKAPFQRSKVLERSEELERLPKSWKSVEKIERESSYYRESTVKTSGRVDLDETRRYPEESRKKGIRRFR</sequence>
<feature type="region of interest" description="Disordered" evidence="1">
    <location>
        <begin position="307"/>
        <end position="341"/>
    </location>
</feature>
<dbReference type="OrthoDB" id="10627646at2759"/>
<evidence type="ECO:0000256" key="1">
    <source>
        <dbReference type="SAM" id="MobiDB-lite"/>
    </source>
</evidence>
<dbReference type="Proteomes" id="UP000271098">
    <property type="component" value="Unassembled WGS sequence"/>
</dbReference>
<dbReference type="EMBL" id="UYRT01014220">
    <property type="protein sequence ID" value="VDK53825.1"/>
    <property type="molecule type" value="Genomic_DNA"/>
</dbReference>
<feature type="compositionally biased region" description="Polar residues" evidence="1">
    <location>
        <begin position="127"/>
        <end position="142"/>
    </location>
</feature>
<feature type="compositionally biased region" description="Polar residues" evidence="1">
    <location>
        <begin position="153"/>
        <end position="172"/>
    </location>
</feature>
<dbReference type="AlphaFoldDB" id="A0A3P6RIZ7"/>
<organism evidence="2 3">
    <name type="scientific">Gongylonema pulchrum</name>
    <dbReference type="NCBI Taxonomy" id="637853"/>
    <lineage>
        <taxon>Eukaryota</taxon>
        <taxon>Metazoa</taxon>
        <taxon>Ecdysozoa</taxon>
        <taxon>Nematoda</taxon>
        <taxon>Chromadorea</taxon>
        <taxon>Rhabditida</taxon>
        <taxon>Spirurina</taxon>
        <taxon>Spiruromorpha</taxon>
        <taxon>Spiruroidea</taxon>
        <taxon>Gongylonematidae</taxon>
        <taxon>Gongylonema</taxon>
    </lineage>
</organism>
<gene>
    <name evidence="2" type="ORF">GPUH_LOCUS6204</name>
</gene>
<feature type="compositionally biased region" description="Basic and acidic residues" evidence="1">
    <location>
        <begin position="318"/>
        <end position="334"/>
    </location>
</feature>
<proteinExistence type="predicted"/>
<feature type="compositionally biased region" description="Basic and acidic residues" evidence="1">
    <location>
        <begin position="85"/>
        <end position="95"/>
    </location>
</feature>
<feature type="compositionally biased region" description="Basic and acidic residues" evidence="1">
    <location>
        <begin position="259"/>
        <end position="273"/>
    </location>
</feature>